<dbReference type="EMBL" id="JAHRHJ020000003">
    <property type="protein sequence ID" value="KAH9321589.1"/>
    <property type="molecule type" value="Genomic_DNA"/>
</dbReference>
<comment type="caution">
    <text evidence="2">The sequence shown here is derived from an EMBL/GenBank/DDBJ whole genome shotgun (WGS) entry which is preliminary data.</text>
</comment>
<organism evidence="2 3">
    <name type="scientific">Taxus chinensis</name>
    <name type="common">Chinese yew</name>
    <name type="synonym">Taxus wallichiana var. chinensis</name>
    <dbReference type="NCBI Taxonomy" id="29808"/>
    <lineage>
        <taxon>Eukaryota</taxon>
        <taxon>Viridiplantae</taxon>
        <taxon>Streptophyta</taxon>
        <taxon>Embryophyta</taxon>
        <taxon>Tracheophyta</taxon>
        <taxon>Spermatophyta</taxon>
        <taxon>Pinopsida</taxon>
        <taxon>Pinidae</taxon>
        <taxon>Conifers II</taxon>
        <taxon>Cupressales</taxon>
        <taxon>Taxaceae</taxon>
        <taxon>Taxus</taxon>
    </lineage>
</organism>
<sequence>MESCHVSSPQTGTRKPDSAEGGYFHTGIVGTKVRVGRGKPKRPTARKKSQRL</sequence>
<evidence type="ECO:0000313" key="3">
    <source>
        <dbReference type="Proteomes" id="UP000824469"/>
    </source>
</evidence>
<feature type="compositionally biased region" description="Polar residues" evidence="1">
    <location>
        <begin position="1"/>
        <end position="13"/>
    </location>
</feature>
<dbReference type="AlphaFoldDB" id="A0AA38LEJ9"/>
<proteinExistence type="predicted"/>
<reference evidence="2 3" key="1">
    <citation type="journal article" date="2021" name="Nat. Plants">
        <title>The Taxus genome provides insights into paclitaxel biosynthesis.</title>
        <authorList>
            <person name="Xiong X."/>
            <person name="Gou J."/>
            <person name="Liao Q."/>
            <person name="Li Y."/>
            <person name="Zhou Q."/>
            <person name="Bi G."/>
            <person name="Li C."/>
            <person name="Du R."/>
            <person name="Wang X."/>
            <person name="Sun T."/>
            <person name="Guo L."/>
            <person name="Liang H."/>
            <person name="Lu P."/>
            <person name="Wu Y."/>
            <person name="Zhang Z."/>
            <person name="Ro D.K."/>
            <person name="Shang Y."/>
            <person name="Huang S."/>
            <person name="Yan J."/>
        </authorList>
    </citation>
    <scope>NUCLEOTIDE SEQUENCE [LARGE SCALE GENOMIC DNA]</scope>
    <source>
        <strain evidence="2">Ta-2019</strain>
    </source>
</reference>
<feature type="region of interest" description="Disordered" evidence="1">
    <location>
        <begin position="1"/>
        <end position="52"/>
    </location>
</feature>
<evidence type="ECO:0000256" key="1">
    <source>
        <dbReference type="SAM" id="MobiDB-lite"/>
    </source>
</evidence>
<keyword evidence="3" id="KW-1185">Reference proteome</keyword>
<gene>
    <name evidence="2" type="ORF">KI387_016228</name>
</gene>
<protein>
    <submittedName>
        <fullName evidence="2">Uncharacterized protein</fullName>
    </submittedName>
</protein>
<name>A0AA38LEJ9_TAXCH</name>
<evidence type="ECO:0000313" key="2">
    <source>
        <dbReference type="EMBL" id="KAH9321589.1"/>
    </source>
</evidence>
<dbReference type="Proteomes" id="UP000824469">
    <property type="component" value="Unassembled WGS sequence"/>
</dbReference>
<accession>A0AA38LEJ9</accession>
<feature type="compositionally biased region" description="Basic residues" evidence="1">
    <location>
        <begin position="34"/>
        <end position="52"/>
    </location>
</feature>
<feature type="non-terminal residue" evidence="2">
    <location>
        <position position="52"/>
    </location>
</feature>